<sequence>MIDDSELFKLSLMVTHYDTVSLAIRITNAEITLKQEKFLSETAPSFVRIFYPLHSSGPTGPSCMDEAVNILTESRNRLG</sequence>
<accession>A0A8S9ZCN1</accession>
<gene>
    <name evidence="1" type="ORF">EG68_00425</name>
</gene>
<reference evidence="1" key="1">
    <citation type="submission" date="2019-07" db="EMBL/GenBank/DDBJ databases">
        <title>Annotation for the trematode Paragonimus miyazaki's.</title>
        <authorList>
            <person name="Choi Y.-J."/>
        </authorList>
    </citation>
    <scope>NUCLEOTIDE SEQUENCE</scope>
    <source>
        <strain evidence="1">Japan</strain>
    </source>
</reference>
<evidence type="ECO:0000313" key="1">
    <source>
        <dbReference type="EMBL" id="KAF7262217.1"/>
    </source>
</evidence>
<comment type="caution">
    <text evidence="1">The sequence shown here is derived from an EMBL/GenBank/DDBJ whole genome shotgun (WGS) entry which is preliminary data.</text>
</comment>
<proteinExistence type="predicted"/>
<dbReference type="EMBL" id="JTDE01000132">
    <property type="protein sequence ID" value="KAF7262217.1"/>
    <property type="molecule type" value="Genomic_DNA"/>
</dbReference>
<organism evidence="1 2">
    <name type="scientific">Paragonimus skrjabini miyazakii</name>
    <dbReference type="NCBI Taxonomy" id="59628"/>
    <lineage>
        <taxon>Eukaryota</taxon>
        <taxon>Metazoa</taxon>
        <taxon>Spiralia</taxon>
        <taxon>Lophotrochozoa</taxon>
        <taxon>Platyhelminthes</taxon>
        <taxon>Trematoda</taxon>
        <taxon>Digenea</taxon>
        <taxon>Plagiorchiida</taxon>
        <taxon>Troglotremata</taxon>
        <taxon>Troglotrematidae</taxon>
        <taxon>Paragonimus</taxon>
    </lineage>
</organism>
<dbReference type="Proteomes" id="UP000822476">
    <property type="component" value="Unassembled WGS sequence"/>
</dbReference>
<protein>
    <submittedName>
        <fullName evidence="1">Uncharacterized protein</fullName>
    </submittedName>
</protein>
<evidence type="ECO:0000313" key="2">
    <source>
        <dbReference type="Proteomes" id="UP000822476"/>
    </source>
</evidence>
<name>A0A8S9ZCN1_9TREM</name>
<dbReference type="AlphaFoldDB" id="A0A8S9ZCN1"/>
<keyword evidence="2" id="KW-1185">Reference proteome</keyword>